<organism evidence="3">
    <name type="scientific">Ajellomyces capsulatus (strain H88)</name>
    <name type="common">Darling's disease fungus</name>
    <name type="synonym">Histoplasma capsulatum</name>
    <dbReference type="NCBI Taxonomy" id="544711"/>
    <lineage>
        <taxon>Eukaryota</taxon>
        <taxon>Fungi</taxon>
        <taxon>Dikarya</taxon>
        <taxon>Ascomycota</taxon>
        <taxon>Pezizomycotina</taxon>
        <taxon>Eurotiomycetes</taxon>
        <taxon>Eurotiomycetidae</taxon>
        <taxon>Onygenales</taxon>
        <taxon>Ajellomycetaceae</taxon>
        <taxon>Histoplasma</taxon>
    </lineage>
</organism>
<feature type="compositionally biased region" description="Polar residues" evidence="1">
    <location>
        <begin position="8"/>
        <end position="24"/>
    </location>
</feature>
<protein>
    <submittedName>
        <fullName evidence="2">Predicted protein</fullName>
    </submittedName>
</protein>
<name>F0UWD5_AJEC8</name>
<proteinExistence type="predicted"/>
<evidence type="ECO:0000313" key="2">
    <source>
        <dbReference type="EMBL" id="EGC42645.1"/>
    </source>
</evidence>
<sequence length="186" mass="20941">MFLETEVPSISTSPHQPSATMSNFSPGMIPEHHRHGIRKLSRLIEFLDDPCAFEVTLLITGPKSEAHWKYPRRLFAKRTNPKTARTTPASFAGIPQVSLAVVDWSFVFPYSMGILLITFQVISHVRDTLWLLEQLRTAEAAELLDRVKASKPNPPSFVFQSHDGSGSRTNIRFDQELPIAFGNKPQ</sequence>
<dbReference type="Proteomes" id="UP000008142">
    <property type="component" value="Unassembled WGS sequence"/>
</dbReference>
<reference evidence="3" key="1">
    <citation type="submission" date="2008-07" db="EMBL/GenBank/DDBJ databases">
        <title>Annotation of Ajellomyces capsulatus strain H88.</title>
        <authorList>
            <person name="Champion M."/>
            <person name="Cuomo C."/>
            <person name="Ma L.-J."/>
            <person name="Henn M.R."/>
            <person name="Sil A."/>
            <person name="Goldman B."/>
            <person name="Young S.K."/>
            <person name="Kodira C.D."/>
            <person name="Zeng Q."/>
            <person name="Koehrsen M."/>
            <person name="Alvarado L."/>
            <person name="Berlin A."/>
            <person name="Borenstein D."/>
            <person name="Chen Z."/>
            <person name="Engels R."/>
            <person name="Freedman E."/>
            <person name="Gellesch M."/>
            <person name="Goldberg J."/>
            <person name="Griggs A."/>
            <person name="Gujja S."/>
            <person name="Heiman D."/>
            <person name="Hepburn T."/>
            <person name="Howarth C."/>
            <person name="Jen D."/>
            <person name="Larson L."/>
            <person name="Lewis B."/>
            <person name="Mehta T."/>
            <person name="Park D."/>
            <person name="Pearson M."/>
            <person name="Roberts A."/>
            <person name="Saif S."/>
            <person name="Shea T."/>
            <person name="Shenoy N."/>
            <person name="Sisk P."/>
            <person name="Stolte C."/>
            <person name="Sykes S."/>
            <person name="Walk T."/>
            <person name="White J."/>
            <person name="Yandava C."/>
            <person name="Klein B."/>
            <person name="McEwen J.G."/>
            <person name="Puccia R."/>
            <person name="Goldman G.H."/>
            <person name="Felipe M.S."/>
            <person name="Nino-Vega G."/>
            <person name="San-Blas G."/>
            <person name="Taylor J."/>
            <person name="Mendoza L."/>
            <person name="Galagan J."/>
            <person name="Nusbaum C."/>
            <person name="Birren B."/>
        </authorList>
    </citation>
    <scope>NUCLEOTIDE SEQUENCE [LARGE SCALE GENOMIC DNA]</scope>
    <source>
        <strain evidence="3">H88</strain>
    </source>
</reference>
<dbReference type="AlphaFoldDB" id="F0UWD5"/>
<evidence type="ECO:0000313" key="3">
    <source>
        <dbReference type="Proteomes" id="UP000008142"/>
    </source>
</evidence>
<gene>
    <name evidence="2" type="ORF">HCEG_09427</name>
</gene>
<dbReference type="EMBL" id="DS990646">
    <property type="protein sequence ID" value="EGC42645.1"/>
    <property type="molecule type" value="Genomic_DNA"/>
</dbReference>
<dbReference type="HOGENOM" id="CLU_1453998_0_0_1"/>
<accession>F0UWD5</accession>
<feature type="region of interest" description="Disordered" evidence="1">
    <location>
        <begin position="1"/>
        <end position="24"/>
    </location>
</feature>
<dbReference type="OrthoDB" id="4188702at2759"/>
<evidence type="ECO:0000256" key="1">
    <source>
        <dbReference type="SAM" id="MobiDB-lite"/>
    </source>
</evidence>